<sequence>MGLADPLVLVHGGDTAGVNANHDVGVGFFPGHLDLAVHGEAAGEFALGDDVPEAKATAVIPGGVVDDLGSQRLGDRGANCRAVATENAVVVNGVFRHHLVVMTGRMHGDPNIAHVDGLHFTGNTITHDVQPFTVVHDFFRNDNFAIDQTAELAEDLLDLFAQFGRFNQILANFLVVAEGGAAVDQWEKVTVFIAVLLAGDIGLMEVAQEDGGEGFNVANARAVIVPGGAGGLVGFVQVINTQVVHEPEQAGGIAGNVAALAAALVMPQIIGRNALIPTIQSIHIYGLMFIGNAVNNDFTFFFQCPHVLANVVHTLAQIYGTTVYVAAYPCCGRFCFVGR</sequence>
<dbReference type="Proteomes" id="UP000315403">
    <property type="component" value="Unassembled WGS sequence"/>
</dbReference>
<protein>
    <submittedName>
        <fullName evidence="1">Uncharacterized protein</fullName>
    </submittedName>
</protein>
<evidence type="ECO:0000313" key="2">
    <source>
        <dbReference type="Proteomes" id="UP000315403"/>
    </source>
</evidence>
<name>A0A543PZ20_ACITH</name>
<proteinExistence type="predicted"/>
<gene>
    <name evidence="1" type="ORF">DLNHIDIE_03381</name>
</gene>
<comment type="caution">
    <text evidence="1">The sequence shown here is derived from an EMBL/GenBank/DDBJ whole genome shotgun (WGS) entry which is preliminary data.</text>
</comment>
<dbReference type="AlphaFoldDB" id="A0A543PZ20"/>
<reference evidence="1 2" key="1">
    <citation type="submission" date="2019-03" db="EMBL/GenBank/DDBJ databases">
        <title>New insights into Acidothiobacillus thiooxidans sulfur metabolism through coupled gene expression, solution geochemistry, microscopy and spectroscopy analyses.</title>
        <authorList>
            <person name="Camacho D."/>
            <person name="Frazao R."/>
            <person name="Fouillen A."/>
            <person name="Nanci A."/>
            <person name="Lang B.F."/>
            <person name="Apte S.C."/>
            <person name="Baron C."/>
            <person name="Warren L.A."/>
        </authorList>
    </citation>
    <scope>NUCLEOTIDE SEQUENCE [LARGE SCALE GENOMIC DNA]</scope>
    <source>
        <strain evidence="1 2">ATCC 19377</strain>
    </source>
</reference>
<accession>A0A543PZ20</accession>
<dbReference type="EMBL" id="SZUV01000006">
    <property type="protein sequence ID" value="TQN49333.1"/>
    <property type="molecule type" value="Genomic_DNA"/>
</dbReference>
<organism evidence="1 2">
    <name type="scientific">Acidithiobacillus thiooxidans ATCC 19377</name>
    <dbReference type="NCBI Taxonomy" id="637390"/>
    <lineage>
        <taxon>Bacteria</taxon>
        <taxon>Pseudomonadati</taxon>
        <taxon>Pseudomonadota</taxon>
        <taxon>Acidithiobacillia</taxon>
        <taxon>Acidithiobacillales</taxon>
        <taxon>Acidithiobacillaceae</taxon>
        <taxon>Acidithiobacillus</taxon>
    </lineage>
</organism>
<evidence type="ECO:0000313" key="1">
    <source>
        <dbReference type="EMBL" id="TQN49333.1"/>
    </source>
</evidence>